<accession>A0A3S4B0C3</accession>
<keyword evidence="3 4" id="KW-0067">ATP-binding</keyword>
<evidence type="ECO:0000313" key="6">
    <source>
        <dbReference type="Proteomes" id="UP000289200"/>
    </source>
</evidence>
<evidence type="ECO:0000256" key="4">
    <source>
        <dbReference type="HAMAP-Rule" id="MF_01609"/>
    </source>
</evidence>
<dbReference type="OrthoDB" id="9769628at2"/>
<protein>
    <recommendedName>
        <fullName evidence="4">Putative glutamate--cysteine ligase 2</fullName>
        <ecNumber evidence="4">6.3.2.2</ecNumber>
    </recommendedName>
    <alternativeName>
        <fullName evidence="4">Gamma-glutamylcysteine synthetase 2</fullName>
        <shortName evidence="4">GCS 2</shortName>
        <shortName evidence="4">Gamma-GCS 2</shortName>
    </alternativeName>
</protein>
<dbReference type="Proteomes" id="UP000289200">
    <property type="component" value="Unassembled WGS sequence"/>
</dbReference>
<keyword evidence="1 4" id="KW-0436">Ligase</keyword>
<dbReference type="GO" id="GO:0005524">
    <property type="term" value="F:ATP binding"/>
    <property type="evidence" value="ECO:0007669"/>
    <property type="project" value="UniProtKB-KW"/>
</dbReference>
<dbReference type="HAMAP" id="MF_01609">
    <property type="entry name" value="Glu_cys_ligase_2"/>
    <property type="match status" value="1"/>
</dbReference>
<comment type="similarity">
    <text evidence="4">Belongs to the glutamate--cysteine ligase type 2 family. YbdK subfamily.</text>
</comment>
<dbReference type="InterPro" id="IPR006336">
    <property type="entry name" value="GCS2"/>
</dbReference>
<dbReference type="InterPro" id="IPR050141">
    <property type="entry name" value="GCL_type2/YbdK_subfam"/>
</dbReference>
<dbReference type="EC" id="6.3.2.2" evidence="4"/>
<evidence type="ECO:0000313" key="5">
    <source>
        <dbReference type="EMBL" id="VCU08591.1"/>
    </source>
</evidence>
<dbReference type="SUPFAM" id="SSF55931">
    <property type="entry name" value="Glutamine synthetase/guanido kinase"/>
    <property type="match status" value="1"/>
</dbReference>
<dbReference type="PANTHER" id="PTHR36510:SF1">
    <property type="entry name" value="GLUTAMATE--CYSTEINE LIGASE 2-RELATED"/>
    <property type="match status" value="1"/>
</dbReference>
<name>A0A3S4B0C3_9BRAD</name>
<dbReference type="AlphaFoldDB" id="A0A3S4B0C3"/>
<proteinExistence type="inferred from homology"/>
<dbReference type="InterPro" id="IPR011793">
    <property type="entry name" value="YbdK"/>
</dbReference>
<reference evidence="6" key="1">
    <citation type="submission" date="2018-10" db="EMBL/GenBank/DDBJ databases">
        <authorList>
            <person name="Peiro R."/>
            <person name="Begona"/>
            <person name="Cbmso G."/>
            <person name="Lopez M."/>
            <person name="Gonzalez S."/>
            <person name="Sacristan E."/>
            <person name="Castillo E."/>
        </authorList>
    </citation>
    <scope>NUCLEOTIDE SEQUENCE [LARGE SCALE GENOMIC DNA]</scope>
</reference>
<dbReference type="InterPro" id="IPR014746">
    <property type="entry name" value="Gln_synth/guanido_kin_cat_dom"/>
</dbReference>
<dbReference type="Pfam" id="PF04107">
    <property type="entry name" value="GCS2"/>
    <property type="match status" value="1"/>
</dbReference>
<organism evidence="5 6">
    <name type="scientific">Rhodoplanes serenus</name>
    <dbReference type="NCBI Taxonomy" id="200615"/>
    <lineage>
        <taxon>Bacteria</taxon>
        <taxon>Pseudomonadati</taxon>
        <taxon>Pseudomonadota</taxon>
        <taxon>Alphaproteobacteria</taxon>
        <taxon>Hyphomicrobiales</taxon>
        <taxon>Nitrobacteraceae</taxon>
        <taxon>Rhodoplanes</taxon>
    </lineage>
</organism>
<dbReference type="NCBIfam" id="NF010039">
    <property type="entry name" value="PRK13515.1"/>
    <property type="match status" value="1"/>
</dbReference>
<keyword evidence="2 4" id="KW-0547">Nucleotide-binding</keyword>
<dbReference type="EMBL" id="UWOC01000131">
    <property type="protein sequence ID" value="VCU08591.1"/>
    <property type="molecule type" value="Genomic_DNA"/>
</dbReference>
<dbReference type="GO" id="GO:0004357">
    <property type="term" value="F:glutamate-cysteine ligase activity"/>
    <property type="evidence" value="ECO:0007669"/>
    <property type="project" value="UniProtKB-EC"/>
</dbReference>
<evidence type="ECO:0000256" key="3">
    <source>
        <dbReference type="ARBA" id="ARBA00022840"/>
    </source>
</evidence>
<dbReference type="RefSeq" id="WP_129608662.1">
    <property type="nucleotide sequence ID" value="NZ_UWOC01000131.1"/>
</dbReference>
<evidence type="ECO:0000256" key="1">
    <source>
        <dbReference type="ARBA" id="ARBA00022598"/>
    </source>
</evidence>
<dbReference type="GO" id="GO:0042398">
    <property type="term" value="P:modified amino acid biosynthetic process"/>
    <property type="evidence" value="ECO:0007669"/>
    <property type="project" value="InterPro"/>
</dbReference>
<evidence type="ECO:0000256" key="2">
    <source>
        <dbReference type="ARBA" id="ARBA00022741"/>
    </source>
</evidence>
<gene>
    <name evidence="5" type="ORF">RHODGE_RHODGE_01757</name>
</gene>
<dbReference type="PANTHER" id="PTHR36510">
    <property type="entry name" value="GLUTAMATE--CYSTEINE LIGASE 2-RELATED"/>
    <property type="match status" value="1"/>
</dbReference>
<sequence>MTTASRTPRRARALPTLHRNLLAAPVCIEAPGDAFTVGLEEEFFLTDARSLALPVRVPCALFRQADAATGGRAKREFLQGQIEVVSGVHSDLATARRELAELREIIAETAAEHGLAPVAAGTHPTADWRRDAEQTEGPRYDRVMDQLQMIGERDLMCGLHVHVAVPDPCRRVELMGRMIPYVPLLLGLSTSSPFWSGRRTGLKGYRLAAYAELPRTGLPVRFTDDAEYRVYVEAMTRAGAIPDASYLWWMLRPSLAHPTLELRAPDCCTRLDDAIAIAALYRVLVRHLYRTAPAADADSATLATAFAAENLWRVQRYGVQASFVTRDGPEPMAAVLERVLRETAADAEALGCTAELAHCRTIASEGTSADAQLAVYERSEETAGHREALRAVIRWLIRETRDSGRTAGAGVPTGAPCPAVTAPALADPPIAGPDWA</sequence>
<comment type="caution">
    <text evidence="5">The sequence shown here is derived from an EMBL/GenBank/DDBJ whole genome shotgun (WGS) entry which is preliminary data.</text>
</comment>
<dbReference type="Gene3D" id="3.30.590.20">
    <property type="match status" value="1"/>
</dbReference>
<comment type="function">
    <text evidence="4">ATP-dependent carboxylate-amine ligase which exhibits weak glutamate--cysteine ligase activity.</text>
</comment>
<keyword evidence="6" id="KW-1185">Reference proteome</keyword>
<dbReference type="NCBIfam" id="TIGR02050">
    <property type="entry name" value="gshA_cyan_rel"/>
    <property type="match status" value="1"/>
</dbReference>
<comment type="catalytic activity">
    <reaction evidence="4">
        <text>L-cysteine + L-glutamate + ATP = gamma-L-glutamyl-L-cysteine + ADP + phosphate + H(+)</text>
        <dbReference type="Rhea" id="RHEA:13285"/>
        <dbReference type="ChEBI" id="CHEBI:15378"/>
        <dbReference type="ChEBI" id="CHEBI:29985"/>
        <dbReference type="ChEBI" id="CHEBI:30616"/>
        <dbReference type="ChEBI" id="CHEBI:35235"/>
        <dbReference type="ChEBI" id="CHEBI:43474"/>
        <dbReference type="ChEBI" id="CHEBI:58173"/>
        <dbReference type="ChEBI" id="CHEBI:456216"/>
        <dbReference type="EC" id="6.3.2.2"/>
    </reaction>
</comment>